<reference evidence="3" key="1">
    <citation type="journal article" date="2011" name="Science">
        <title>The plant cell wall-decomposing machinery underlies the functional diversity of forest fungi.</title>
        <authorList>
            <person name="Eastwood D.C."/>
            <person name="Floudas D."/>
            <person name="Binder M."/>
            <person name="Majcherczyk A."/>
            <person name="Schneider P."/>
            <person name="Aerts A."/>
            <person name="Asiegbu F.O."/>
            <person name="Baker S.E."/>
            <person name="Barry K."/>
            <person name="Bendiksby M."/>
            <person name="Blumentritt M."/>
            <person name="Coutinho P.M."/>
            <person name="Cullen D."/>
            <person name="de Vries R.P."/>
            <person name="Gathman A."/>
            <person name="Goodell B."/>
            <person name="Henrissat B."/>
            <person name="Ihrmark K."/>
            <person name="Kauserud H."/>
            <person name="Kohler A."/>
            <person name="LaButti K."/>
            <person name="Lapidus A."/>
            <person name="Lavin J.L."/>
            <person name="Lee Y.-H."/>
            <person name="Lindquist E."/>
            <person name="Lilly W."/>
            <person name="Lucas S."/>
            <person name="Morin E."/>
            <person name="Murat C."/>
            <person name="Oguiza J.A."/>
            <person name="Park J."/>
            <person name="Pisabarro A.G."/>
            <person name="Riley R."/>
            <person name="Rosling A."/>
            <person name="Salamov A."/>
            <person name="Schmidt O."/>
            <person name="Schmutz J."/>
            <person name="Skrede I."/>
            <person name="Stenlid J."/>
            <person name="Wiebenga A."/>
            <person name="Xie X."/>
            <person name="Kuees U."/>
            <person name="Hibbett D.S."/>
            <person name="Hoffmeister D."/>
            <person name="Hoegberg N."/>
            <person name="Martin F."/>
            <person name="Grigoriev I.V."/>
            <person name="Watkinson S.C."/>
        </authorList>
    </citation>
    <scope>NUCLEOTIDE SEQUENCE [LARGE SCALE GENOMIC DNA]</scope>
    <source>
        <strain evidence="3">S7.9</strain>
    </source>
</reference>
<dbReference type="KEGG" id="sla:SERLADRAFT_475163"/>
<feature type="domain" description="DUF6593" evidence="1">
    <location>
        <begin position="27"/>
        <end position="173"/>
    </location>
</feature>
<dbReference type="RefSeq" id="XP_007321815.1">
    <property type="nucleotide sequence ID" value="XM_007321753.1"/>
</dbReference>
<evidence type="ECO:0000313" key="3">
    <source>
        <dbReference type="Proteomes" id="UP000008064"/>
    </source>
</evidence>
<gene>
    <name evidence="2" type="ORF">SERLADRAFT_475163</name>
</gene>
<dbReference type="HOGENOM" id="CLU_084280_2_1_1"/>
<sequence length="200" mass="22337">MESTTTLINPTPPTALYFSTGSMKDSSIFAHPSRPLYTVTSNKSGNRIEVKDAPSGRIIAVHERREILPDHITFPGSETHGSESMDVSKWLKKSKLPDGFPVHIMETPDGSYVWKSDPTYRLALFPESNLQTPVAYLQPSTPTQNFALVIESQTEAFRDDAVVAFLILEQRLRIEDKHIIVGGGKFEMNKTVFGHYVGRS</sequence>
<dbReference type="OrthoDB" id="3256331at2759"/>
<dbReference type="Proteomes" id="UP000008064">
    <property type="component" value="Unassembled WGS sequence"/>
</dbReference>
<dbReference type="GeneID" id="18820601"/>
<dbReference type="Pfam" id="PF20236">
    <property type="entry name" value="DUF6593"/>
    <property type="match status" value="1"/>
</dbReference>
<accession>F8P5Z2</accession>
<protein>
    <recommendedName>
        <fullName evidence="1">DUF6593 domain-containing protein</fullName>
    </recommendedName>
</protein>
<dbReference type="EMBL" id="GL945438">
    <property type="protein sequence ID" value="EGO22029.1"/>
    <property type="molecule type" value="Genomic_DNA"/>
</dbReference>
<dbReference type="AlphaFoldDB" id="F8P5Z2"/>
<proteinExistence type="predicted"/>
<evidence type="ECO:0000259" key="1">
    <source>
        <dbReference type="Pfam" id="PF20236"/>
    </source>
</evidence>
<evidence type="ECO:0000313" key="2">
    <source>
        <dbReference type="EMBL" id="EGO22029.1"/>
    </source>
</evidence>
<dbReference type="InterPro" id="IPR046528">
    <property type="entry name" value="DUF6593"/>
</dbReference>
<name>F8P5Z2_SERL9</name>
<organism evidence="3">
    <name type="scientific">Serpula lacrymans var. lacrymans (strain S7.9)</name>
    <name type="common">Dry rot fungus</name>
    <dbReference type="NCBI Taxonomy" id="578457"/>
    <lineage>
        <taxon>Eukaryota</taxon>
        <taxon>Fungi</taxon>
        <taxon>Dikarya</taxon>
        <taxon>Basidiomycota</taxon>
        <taxon>Agaricomycotina</taxon>
        <taxon>Agaricomycetes</taxon>
        <taxon>Agaricomycetidae</taxon>
        <taxon>Boletales</taxon>
        <taxon>Coniophorineae</taxon>
        <taxon>Serpulaceae</taxon>
        <taxon>Serpula</taxon>
    </lineage>
</organism>